<keyword evidence="5" id="KW-0406">Ion transport</keyword>
<evidence type="ECO:0000256" key="3">
    <source>
        <dbReference type="ARBA" id="ARBA00022448"/>
    </source>
</evidence>
<accession>A0A1I5TVC7</accession>
<dbReference type="PROSITE" id="PS52016">
    <property type="entry name" value="TONB_DEPENDENT_REC_3"/>
    <property type="match status" value="1"/>
</dbReference>
<evidence type="ECO:0000256" key="9">
    <source>
        <dbReference type="ARBA" id="ARBA00023077"/>
    </source>
</evidence>
<evidence type="ECO:0000256" key="13">
    <source>
        <dbReference type="PROSITE-ProRule" id="PRU01360"/>
    </source>
</evidence>
<dbReference type="Proteomes" id="UP000182025">
    <property type="component" value="Unassembled WGS sequence"/>
</dbReference>
<dbReference type="PANTHER" id="PTHR30069">
    <property type="entry name" value="TONB-DEPENDENT OUTER MEMBRANE RECEPTOR"/>
    <property type="match status" value="1"/>
</dbReference>
<evidence type="ECO:0000256" key="12">
    <source>
        <dbReference type="ARBA" id="ARBA00023237"/>
    </source>
</evidence>
<name>A0A1I5TVC7_9GAMM</name>
<dbReference type="SMART" id="SM00965">
    <property type="entry name" value="STN"/>
    <property type="match status" value="1"/>
</dbReference>
<evidence type="ECO:0000256" key="11">
    <source>
        <dbReference type="ARBA" id="ARBA00023170"/>
    </source>
</evidence>
<dbReference type="Gene3D" id="2.40.170.20">
    <property type="entry name" value="TonB-dependent receptor, beta-barrel domain"/>
    <property type="match status" value="1"/>
</dbReference>
<comment type="subcellular location">
    <subcellularLocation>
        <location evidence="1 13">Cell outer membrane</location>
        <topology evidence="1 13">Multi-pass membrane protein</topology>
    </subcellularLocation>
</comment>
<dbReference type="GO" id="GO:0015344">
    <property type="term" value="F:siderophore uptake transmembrane transporter activity"/>
    <property type="evidence" value="ECO:0007669"/>
    <property type="project" value="TreeGrafter"/>
</dbReference>
<keyword evidence="3 13" id="KW-0813">Transport</keyword>
<dbReference type="CDD" id="cd01347">
    <property type="entry name" value="ligand_gated_channel"/>
    <property type="match status" value="1"/>
</dbReference>
<evidence type="ECO:0000256" key="5">
    <source>
        <dbReference type="ARBA" id="ARBA00022496"/>
    </source>
</evidence>
<keyword evidence="11 18" id="KW-0675">Receptor</keyword>
<keyword evidence="12 13" id="KW-0998">Cell outer membrane</keyword>
<keyword evidence="9 14" id="KW-0798">TonB box</keyword>
<dbReference type="Pfam" id="PF07715">
    <property type="entry name" value="Plug"/>
    <property type="match status" value="1"/>
</dbReference>
<evidence type="ECO:0000313" key="19">
    <source>
        <dbReference type="Proteomes" id="UP000182025"/>
    </source>
</evidence>
<keyword evidence="10 13" id="KW-0472">Membrane</keyword>
<evidence type="ECO:0000256" key="15">
    <source>
        <dbReference type="SAM" id="MobiDB-lite"/>
    </source>
</evidence>
<dbReference type="InterPro" id="IPR012910">
    <property type="entry name" value="Plug_dom"/>
</dbReference>
<dbReference type="AlphaFoldDB" id="A0A1I5TVC7"/>
<evidence type="ECO:0000256" key="6">
    <source>
        <dbReference type="ARBA" id="ARBA00022692"/>
    </source>
</evidence>
<dbReference type="InterPro" id="IPR039426">
    <property type="entry name" value="TonB-dep_rcpt-like"/>
</dbReference>
<evidence type="ECO:0000256" key="8">
    <source>
        <dbReference type="ARBA" id="ARBA00023004"/>
    </source>
</evidence>
<keyword evidence="5" id="KW-0410">Iron transport</keyword>
<reference evidence="19" key="1">
    <citation type="submission" date="2016-10" db="EMBL/GenBank/DDBJ databases">
        <authorList>
            <person name="Varghese N."/>
            <person name="Submissions S."/>
        </authorList>
    </citation>
    <scope>NUCLEOTIDE SEQUENCE [LARGE SCALE GENOMIC DNA]</scope>
    <source>
        <strain evidence="19">JCM 15604</strain>
    </source>
</reference>
<dbReference type="Pfam" id="PF00593">
    <property type="entry name" value="TonB_dep_Rec_b-barrel"/>
    <property type="match status" value="1"/>
</dbReference>
<evidence type="ECO:0000313" key="18">
    <source>
        <dbReference type="EMBL" id="SFP86547.1"/>
    </source>
</evidence>
<evidence type="ECO:0000256" key="7">
    <source>
        <dbReference type="ARBA" id="ARBA00022729"/>
    </source>
</evidence>
<dbReference type="SUPFAM" id="SSF56935">
    <property type="entry name" value="Porins"/>
    <property type="match status" value="1"/>
</dbReference>
<evidence type="ECO:0000259" key="17">
    <source>
        <dbReference type="SMART" id="SM00965"/>
    </source>
</evidence>
<evidence type="ECO:0000256" key="4">
    <source>
        <dbReference type="ARBA" id="ARBA00022452"/>
    </source>
</evidence>
<dbReference type="RefSeq" id="WP_074915711.1">
    <property type="nucleotide sequence ID" value="NZ_FOXK01000005.1"/>
</dbReference>
<dbReference type="InterPro" id="IPR010949">
    <property type="entry name" value="TonB_Hb/transfer/lactofer_rcpt"/>
</dbReference>
<dbReference type="NCBIfam" id="TIGR01786">
    <property type="entry name" value="TonB-hemlactrns"/>
    <property type="match status" value="1"/>
</dbReference>
<keyword evidence="6 13" id="KW-0812">Transmembrane</keyword>
<sequence length="867" mass="95140">MPLHTRRPHFPRLSTASLSLLALSIACAGLPLAHAAELAPAAQQQSQSGYRFAIERQPLVSALNAFSDVTGWQIGLPAQLAEGIDSPGTSGRQSPELALARLLEGTGLSYRSVGERSVVLVKNPAQSLALQPTTVTATRHEQSVNDVPVSVSVLGREQLDQQNVNSIKDLVRNEPGVSVGGAGQRAGITGYNIRGIDGDRVLTQVDGVEVPASFFNGPYAQTHRNYVDPEIVKRVEILRGPASALYGSSAIGGAVSYFTLDADDIIKDGKDAGARLKTGYSSADDSWLTSATVAGRHEQFDALLHLSQRNGHETESYGSTGGTGLGRTEANPEDVRTTNLLAKLGWNYNDSDRLQLTYEKYKSDRDTNQLSAVGGPFNAGSGFNYYESRKGNDTITRERFGLEHSLVVDSLLADKLKWSLNYQVAKTDQNTAEHYVPKSFMTGAATRNVMRYRDTTYKDRQWVFDMQLDKAFSLGQTDHLLTYGTTLKREEVTGLRTGQGICLQVLSASCTSVGAISTNTSDTLTPQSDFPDPTIKTYSLFAQDEIRWDQWTFLPGLRYDYTRMRPELTDEFLATVTSSGVTEYSDDEKTWHRVSPKLGITYAFDDHYTWFGQYAEGFRTPTAKALYGRFENVAGGYTVEPNPNLEPEKSRGVETGLRGQFEGGSFDIAVFYNRYRNFIDENAITANSTALAFQSQNISHASIRGVEVKGRLNLDSFGALPGLYTQGSIAYARGRNDDTGEALNSVNPLTGVFGLGYEQERFGGLLNWTLVKRKTRIDDSSFNRPDGSSSQFASPGFGILDLTGYYKVTDDLTVNAGLYNLTDKKYWLWDDVRGYDAVGEAGVTSPANLDRLTQPGRNFAINLVWDI</sequence>
<dbReference type="Gene3D" id="2.170.130.10">
    <property type="entry name" value="TonB-dependent receptor, plug domain"/>
    <property type="match status" value="1"/>
</dbReference>
<evidence type="ECO:0000256" key="1">
    <source>
        <dbReference type="ARBA" id="ARBA00004571"/>
    </source>
</evidence>
<organism evidence="18 19">
    <name type="scientific">Ectopseudomonas toyotomiensis</name>
    <dbReference type="NCBI Taxonomy" id="554344"/>
    <lineage>
        <taxon>Bacteria</taxon>
        <taxon>Pseudomonadati</taxon>
        <taxon>Pseudomonadota</taxon>
        <taxon>Gammaproteobacteria</taxon>
        <taxon>Pseudomonadales</taxon>
        <taxon>Pseudomonadaceae</taxon>
        <taxon>Ectopseudomonas</taxon>
    </lineage>
</organism>
<dbReference type="OrthoDB" id="9764669at2"/>
<feature type="region of interest" description="Disordered" evidence="15">
    <location>
        <begin position="311"/>
        <end position="331"/>
    </location>
</feature>
<dbReference type="GO" id="GO:0015232">
    <property type="term" value="F:heme transmembrane transporter activity"/>
    <property type="evidence" value="ECO:0007669"/>
    <property type="project" value="InterPro"/>
</dbReference>
<proteinExistence type="inferred from homology"/>
<evidence type="ECO:0000256" key="16">
    <source>
        <dbReference type="SAM" id="SignalP"/>
    </source>
</evidence>
<evidence type="ECO:0000256" key="14">
    <source>
        <dbReference type="RuleBase" id="RU003357"/>
    </source>
</evidence>
<protein>
    <submittedName>
        <fullName evidence="18">Hemoglobin/transferrin/lactoferrin receptor protein</fullName>
    </submittedName>
</protein>
<dbReference type="Gene3D" id="3.55.50.30">
    <property type="match status" value="1"/>
</dbReference>
<keyword evidence="7 16" id="KW-0732">Signal</keyword>
<dbReference type="InterPro" id="IPR011276">
    <property type="entry name" value="TonB_haem/Hb_rcpt"/>
</dbReference>
<dbReference type="InterPro" id="IPR037066">
    <property type="entry name" value="Plug_dom_sf"/>
</dbReference>
<keyword evidence="4 13" id="KW-1134">Transmembrane beta strand</keyword>
<evidence type="ECO:0000256" key="10">
    <source>
        <dbReference type="ARBA" id="ARBA00023136"/>
    </source>
</evidence>
<dbReference type="GO" id="GO:0044718">
    <property type="term" value="P:siderophore transmembrane transport"/>
    <property type="evidence" value="ECO:0007669"/>
    <property type="project" value="TreeGrafter"/>
</dbReference>
<keyword evidence="8" id="KW-0408">Iron</keyword>
<dbReference type="EMBL" id="FOXK01000005">
    <property type="protein sequence ID" value="SFP86547.1"/>
    <property type="molecule type" value="Genomic_DNA"/>
</dbReference>
<evidence type="ECO:0000256" key="2">
    <source>
        <dbReference type="ARBA" id="ARBA00008143"/>
    </source>
</evidence>
<gene>
    <name evidence="18" type="ORF">SAMN05216177_105373</name>
</gene>
<dbReference type="InterPro" id="IPR011662">
    <property type="entry name" value="Secretin/TonB_short_N"/>
</dbReference>
<dbReference type="InterPro" id="IPR036942">
    <property type="entry name" value="Beta-barrel_TonB_sf"/>
</dbReference>
<keyword evidence="19" id="KW-1185">Reference proteome</keyword>
<dbReference type="PROSITE" id="PS51257">
    <property type="entry name" value="PROKAR_LIPOPROTEIN"/>
    <property type="match status" value="1"/>
</dbReference>
<dbReference type="PANTHER" id="PTHR30069:SF29">
    <property type="entry name" value="HEMOGLOBIN AND HEMOGLOBIN-HAPTOGLOBIN-BINDING PROTEIN 1-RELATED"/>
    <property type="match status" value="1"/>
</dbReference>
<dbReference type="GO" id="GO:0009279">
    <property type="term" value="C:cell outer membrane"/>
    <property type="evidence" value="ECO:0007669"/>
    <property type="project" value="UniProtKB-SubCell"/>
</dbReference>
<comment type="similarity">
    <text evidence="2">Belongs to the TonB-dependent receptor family. Hemoglobin/haptoglobin binding protein subfamily.</text>
</comment>
<feature type="signal peptide" evidence="16">
    <location>
        <begin position="1"/>
        <end position="35"/>
    </location>
</feature>
<dbReference type="InterPro" id="IPR000531">
    <property type="entry name" value="Beta-barrel_TonB"/>
</dbReference>
<feature type="chain" id="PRO_5015066134" evidence="16">
    <location>
        <begin position="36"/>
        <end position="867"/>
    </location>
</feature>
<feature type="domain" description="Secretin/TonB short N-terminal" evidence="17">
    <location>
        <begin position="72"/>
        <end position="123"/>
    </location>
</feature>
<dbReference type="Pfam" id="PF07660">
    <property type="entry name" value="STN"/>
    <property type="match status" value="1"/>
</dbReference>
<dbReference type="NCBIfam" id="TIGR01785">
    <property type="entry name" value="TonB-hemin"/>
    <property type="match status" value="1"/>
</dbReference>